<keyword evidence="1" id="KW-0812">Transmembrane</keyword>
<keyword evidence="1" id="KW-0472">Membrane</keyword>
<sequence length="104" mass="11062">MSTAAIVAIARKKERRIVEHLREAGAVDAASATPVPVQNWLGKRVLRHLLAGGAVHEAEGGYYLDAAAYAAYRSRRARTAGLIVVPLAIAAAFVIWWASIRGAG</sequence>
<evidence type="ECO:0000313" key="3">
    <source>
        <dbReference type="Proteomes" id="UP001216907"/>
    </source>
</evidence>
<dbReference type="EMBL" id="JARRAG010000002">
    <property type="protein sequence ID" value="MDG3004297.1"/>
    <property type="molecule type" value="Genomic_DNA"/>
</dbReference>
<dbReference type="Proteomes" id="UP001216907">
    <property type="component" value="Unassembled WGS sequence"/>
</dbReference>
<reference evidence="2 3" key="1">
    <citation type="submission" date="2023-03" db="EMBL/GenBank/DDBJ databases">
        <title>Paludisphaera mucosa sp. nov. a novel planctomycete from northern fen.</title>
        <authorList>
            <person name="Ivanova A."/>
        </authorList>
    </citation>
    <scope>NUCLEOTIDE SEQUENCE [LARGE SCALE GENOMIC DNA]</scope>
    <source>
        <strain evidence="2 3">Pla2</strain>
    </source>
</reference>
<name>A0ABT6F9M8_9BACT</name>
<gene>
    <name evidence="2" type="ORF">PZE19_10970</name>
</gene>
<feature type="transmembrane region" description="Helical" evidence="1">
    <location>
        <begin position="79"/>
        <end position="98"/>
    </location>
</feature>
<organism evidence="2 3">
    <name type="scientific">Paludisphaera mucosa</name>
    <dbReference type="NCBI Taxonomy" id="3030827"/>
    <lineage>
        <taxon>Bacteria</taxon>
        <taxon>Pseudomonadati</taxon>
        <taxon>Planctomycetota</taxon>
        <taxon>Planctomycetia</taxon>
        <taxon>Isosphaerales</taxon>
        <taxon>Isosphaeraceae</taxon>
        <taxon>Paludisphaera</taxon>
    </lineage>
</organism>
<evidence type="ECO:0000256" key="1">
    <source>
        <dbReference type="SAM" id="Phobius"/>
    </source>
</evidence>
<keyword evidence="3" id="KW-1185">Reference proteome</keyword>
<dbReference type="RefSeq" id="WP_277860655.1">
    <property type="nucleotide sequence ID" value="NZ_JARRAG010000002.1"/>
</dbReference>
<proteinExistence type="predicted"/>
<accession>A0ABT6F9M8</accession>
<evidence type="ECO:0000313" key="2">
    <source>
        <dbReference type="EMBL" id="MDG3004297.1"/>
    </source>
</evidence>
<comment type="caution">
    <text evidence="2">The sequence shown here is derived from an EMBL/GenBank/DDBJ whole genome shotgun (WGS) entry which is preliminary data.</text>
</comment>
<protein>
    <submittedName>
        <fullName evidence="2">Uncharacterized protein</fullName>
    </submittedName>
</protein>
<keyword evidence="1" id="KW-1133">Transmembrane helix</keyword>